<feature type="compositionally biased region" description="Acidic residues" evidence="1">
    <location>
        <begin position="58"/>
        <end position="67"/>
    </location>
</feature>
<keyword evidence="2" id="KW-0732">Signal</keyword>
<organism evidence="3 4">
    <name type="scientific">Cohnella lupini</name>
    <dbReference type="NCBI Taxonomy" id="1294267"/>
    <lineage>
        <taxon>Bacteria</taxon>
        <taxon>Bacillati</taxon>
        <taxon>Bacillota</taxon>
        <taxon>Bacilli</taxon>
        <taxon>Bacillales</taxon>
        <taxon>Paenibacillaceae</taxon>
        <taxon>Cohnella</taxon>
    </lineage>
</organism>
<dbReference type="RefSeq" id="WP_115991551.1">
    <property type="nucleotide sequence ID" value="NZ_QRDY01000002.1"/>
</dbReference>
<protein>
    <submittedName>
        <fullName evidence="3">Uncharacterized protein</fullName>
    </submittedName>
</protein>
<accession>A0A3D9IT12</accession>
<sequence>MNKQKNRSWIAIALLAVSLTLVASGCSNESNSPATNASNSGVSSPENSPSGSPSSDDTATDDMEESPSDSPSTDETASKDPTDGASVSPAGSESQVSPEPRPRSGGKPAQENPGPRSGGKPAQPAATEETGVNPYEVAGIDDPKKFETFFADVQALVGADNKEKLAEYVQYPMHFFEGDKKDAPIKDSKAFIAAYDRIFTKEIKEMLKTQTLKDLFVNYKGISAGSGAIWFSVDEKGKIAIMTVNQSPTS</sequence>
<keyword evidence="4" id="KW-1185">Reference proteome</keyword>
<feature type="chain" id="PRO_5039048380" evidence="2">
    <location>
        <begin position="24"/>
        <end position="250"/>
    </location>
</feature>
<dbReference type="EMBL" id="QRDY01000002">
    <property type="protein sequence ID" value="RED64787.1"/>
    <property type="molecule type" value="Genomic_DNA"/>
</dbReference>
<dbReference type="PROSITE" id="PS51257">
    <property type="entry name" value="PROKAR_LIPOPROTEIN"/>
    <property type="match status" value="1"/>
</dbReference>
<evidence type="ECO:0000256" key="2">
    <source>
        <dbReference type="SAM" id="SignalP"/>
    </source>
</evidence>
<evidence type="ECO:0000313" key="3">
    <source>
        <dbReference type="EMBL" id="RED64787.1"/>
    </source>
</evidence>
<feature type="signal peptide" evidence="2">
    <location>
        <begin position="1"/>
        <end position="23"/>
    </location>
</feature>
<reference evidence="3 4" key="1">
    <citation type="submission" date="2018-07" db="EMBL/GenBank/DDBJ databases">
        <title>Genomic Encyclopedia of Type Strains, Phase III (KMG-III): the genomes of soil and plant-associated and newly described type strains.</title>
        <authorList>
            <person name="Whitman W."/>
        </authorList>
    </citation>
    <scope>NUCLEOTIDE SEQUENCE [LARGE SCALE GENOMIC DNA]</scope>
    <source>
        <strain evidence="3 4">CECT 8236</strain>
    </source>
</reference>
<evidence type="ECO:0000256" key="1">
    <source>
        <dbReference type="SAM" id="MobiDB-lite"/>
    </source>
</evidence>
<name>A0A3D9IT12_9BACL</name>
<dbReference type="AlphaFoldDB" id="A0A3D9IT12"/>
<feature type="region of interest" description="Disordered" evidence="1">
    <location>
        <begin position="25"/>
        <end position="138"/>
    </location>
</feature>
<feature type="compositionally biased region" description="Low complexity" evidence="1">
    <location>
        <begin position="38"/>
        <end position="55"/>
    </location>
</feature>
<comment type="caution">
    <text evidence="3">The sequence shown here is derived from an EMBL/GenBank/DDBJ whole genome shotgun (WGS) entry which is preliminary data.</text>
</comment>
<feature type="compositionally biased region" description="Polar residues" evidence="1">
    <location>
        <begin position="25"/>
        <end position="37"/>
    </location>
</feature>
<dbReference type="Proteomes" id="UP000256869">
    <property type="component" value="Unassembled WGS sequence"/>
</dbReference>
<dbReference type="OrthoDB" id="116695at2"/>
<evidence type="ECO:0000313" key="4">
    <source>
        <dbReference type="Proteomes" id="UP000256869"/>
    </source>
</evidence>
<gene>
    <name evidence="3" type="ORF">DFP95_102208</name>
</gene>
<proteinExistence type="predicted"/>